<dbReference type="GO" id="GO:0004553">
    <property type="term" value="F:hydrolase activity, hydrolyzing O-glycosyl compounds"/>
    <property type="evidence" value="ECO:0007669"/>
    <property type="project" value="InterPro"/>
</dbReference>
<dbReference type="PIRSF" id="PIRSF019422">
    <property type="entry name" value="MltA"/>
    <property type="match status" value="1"/>
</dbReference>
<comment type="catalytic activity">
    <reaction evidence="1">
        <text>Exolytic cleavage of the (1-&gt;4)-beta-glycosidic linkage between N-acetylmuramic acid (MurNAc) and N-acetylglucosamine (GlcNAc) residues in peptidoglycan, from either the reducing or the non-reducing ends of the peptidoglycan chains, with concomitant formation of a 1,6-anhydrobond in the MurNAc residue.</text>
        <dbReference type="EC" id="4.2.2.n1"/>
    </reaction>
</comment>
<feature type="domain" description="Lytic transglycosylase MltA" evidence="7">
    <location>
        <begin position="166"/>
        <end position="322"/>
    </location>
</feature>
<dbReference type="InterPro" id="IPR005300">
    <property type="entry name" value="MltA_B"/>
</dbReference>
<keyword evidence="4" id="KW-0961">Cell wall biogenesis/degradation</keyword>
<dbReference type="InterPro" id="IPR026044">
    <property type="entry name" value="MltA"/>
</dbReference>
<dbReference type="CDD" id="cd14668">
    <property type="entry name" value="mlta_B"/>
    <property type="match status" value="1"/>
</dbReference>
<dbReference type="AlphaFoldDB" id="A0A853FYE4"/>
<feature type="signal peptide" evidence="6">
    <location>
        <begin position="1"/>
        <end position="25"/>
    </location>
</feature>
<evidence type="ECO:0000256" key="1">
    <source>
        <dbReference type="ARBA" id="ARBA00001420"/>
    </source>
</evidence>
<feature type="chain" id="PRO_5032374219" description="peptidoglycan lytic exotransglycosylase" evidence="6">
    <location>
        <begin position="26"/>
        <end position="429"/>
    </location>
</feature>
<gene>
    <name evidence="8" type="ORF">H0A72_11365</name>
</gene>
<dbReference type="GO" id="GO:0008933">
    <property type="term" value="F:peptidoglycan lytic transglycosylase activity"/>
    <property type="evidence" value="ECO:0007669"/>
    <property type="project" value="TreeGrafter"/>
</dbReference>
<dbReference type="GO" id="GO:0019867">
    <property type="term" value="C:outer membrane"/>
    <property type="evidence" value="ECO:0007669"/>
    <property type="project" value="InterPro"/>
</dbReference>
<evidence type="ECO:0000313" key="8">
    <source>
        <dbReference type="EMBL" id="NYT49908.1"/>
    </source>
</evidence>
<dbReference type="EMBL" id="JACCEM010000005">
    <property type="protein sequence ID" value="NYT49908.1"/>
    <property type="molecule type" value="Genomic_DNA"/>
</dbReference>
<organism evidence="8 9">
    <name type="scientific">Parapusillimonas granuli</name>
    <dbReference type="NCBI Taxonomy" id="380911"/>
    <lineage>
        <taxon>Bacteria</taxon>
        <taxon>Pseudomonadati</taxon>
        <taxon>Pseudomonadota</taxon>
        <taxon>Betaproteobacteria</taxon>
        <taxon>Burkholderiales</taxon>
        <taxon>Alcaligenaceae</taxon>
        <taxon>Parapusillimonas</taxon>
    </lineage>
</organism>
<reference evidence="8 9" key="1">
    <citation type="submission" date="2020-07" db="EMBL/GenBank/DDBJ databases">
        <title>Taxonomic revisions and descriptions of new bacterial species based on genomic comparisons in the high-G+C-content subgroup of the family Alcaligenaceae.</title>
        <authorList>
            <person name="Szabo A."/>
            <person name="Felfoldi T."/>
        </authorList>
    </citation>
    <scope>NUCLEOTIDE SEQUENCE [LARGE SCALE GENOMIC DNA]</scope>
    <source>
        <strain evidence="8 9">LMG 24012</strain>
    </source>
</reference>
<dbReference type="InterPro" id="IPR036908">
    <property type="entry name" value="RlpA-like_sf"/>
</dbReference>
<dbReference type="PANTHER" id="PTHR30124">
    <property type="entry name" value="MEMBRANE-BOUND LYTIC MUREIN TRANSGLYCOSYLASE A"/>
    <property type="match status" value="1"/>
</dbReference>
<dbReference type="GO" id="GO:0009253">
    <property type="term" value="P:peptidoglycan catabolic process"/>
    <property type="evidence" value="ECO:0007669"/>
    <property type="project" value="TreeGrafter"/>
</dbReference>
<dbReference type="PANTHER" id="PTHR30124:SF0">
    <property type="entry name" value="MEMBRANE-BOUND LYTIC MUREIN TRANSGLYCOSYLASE A"/>
    <property type="match status" value="1"/>
</dbReference>
<dbReference type="Pfam" id="PF06725">
    <property type="entry name" value="3D"/>
    <property type="match status" value="1"/>
</dbReference>
<dbReference type="Pfam" id="PF03562">
    <property type="entry name" value="MltA"/>
    <property type="match status" value="1"/>
</dbReference>
<name>A0A853FYE4_9BURK</name>
<dbReference type="CDD" id="cd14485">
    <property type="entry name" value="mltA_like_LT_A"/>
    <property type="match status" value="1"/>
</dbReference>
<accession>A0A853FYE4</accession>
<dbReference type="SMART" id="SM00925">
    <property type="entry name" value="MltA"/>
    <property type="match status" value="1"/>
</dbReference>
<proteinExistence type="predicted"/>
<dbReference type="RefSeq" id="WP_180155309.1">
    <property type="nucleotide sequence ID" value="NZ_JACCEM010000005.1"/>
</dbReference>
<evidence type="ECO:0000256" key="3">
    <source>
        <dbReference type="ARBA" id="ARBA00023239"/>
    </source>
</evidence>
<dbReference type="Gene3D" id="2.40.40.10">
    <property type="entry name" value="RlpA-like domain"/>
    <property type="match status" value="1"/>
</dbReference>
<dbReference type="InterPro" id="IPR010611">
    <property type="entry name" value="3D_dom"/>
</dbReference>
<evidence type="ECO:0000256" key="6">
    <source>
        <dbReference type="SAM" id="SignalP"/>
    </source>
</evidence>
<keyword evidence="6" id="KW-0732">Signal</keyword>
<dbReference type="Proteomes" id="UP000559809">
    <property type="component" value="Unassembled WGS sequence"/>
</dbReference>
<protein>
    <recommendedName>
        <fullName evidence="2">peptidoglycan lytic exotransglycosylase</fullName>
        <ecNumber evidence="2">4.2.2.n1</ecNumber>
    </recommendedName>
    <alternativeName>
        <fullName evidence="5">Murein hydrolase A</fullName>
    </alternativeName>
</protein>
<keyword evidence="3" id="KW-0456">Lyase</keyword>
<dbReference type="GO" id="GO:0009254">
    <property type="term" value="P:peptidoglycan turnover"/>
    <property type="evidence" value="ECO:0007669"/>
    <property type="project" value="InterPro"/>
</dbReference>
<evidence type="ECO:0000256" key="2">
    <source>
        <dbReference type="ARBA" id="ARBA00012587"/>
    </source>
</evidence>
<dbReference type="EC" id="4.2.2.n1" evidence="2"/>
<evidence type="ECO:0000259" key="7">
    <source>
        <dbReference type="SMART" id="SM00925"/>
    </source>
</evidence>
<dbReference type="GO" id="GO:0071555">
    <property type="term" value="P:cell wall organization"/>
    <property type="evidence" value="ECO:0007669"/>
    <property type="project" value="UniProtKB-KW"/>
</dbReference>
<evidence type="ECO:0000313" key="9">
    <source>
        <dbReference type="Proteomes" id="UP000559809"/>
    </source>
</evidence>
<dbReference type="SUPFAM" id="SSF50685">
    <property type="entry name" value="Barwin-like endoglucanases"/>
    <property type="match status" value="1"/>
</dbReference>
<keyword evidence="9" id="KW-1185">Reference proteome</keyword>
<dbReference type="PROSITE" id="PS51257">
    <property type="entry name" value="PROKAR_LIPOPROTEIN"/>
    <property type="match status" value="1"/>
</dbReference>
<sequence length="429" mass="46180">MKRILLSSCLLAILAACSTVPPDTGAPGAAAPAAPEPNIAELPLVVPPLESMRDTPPRGLSGKFQQASWAALPGWRGDGLDHVWKAFINNCKGLMRPVSGSLAMQARATPRVWQPVCAAAQQSGLPVDAAGEPVRRFLEQHLSPWRLLDATGKPAQNTVTGYYEPLVRASRKRGGNYQWPLYSAPDDLLTIDLGAVYPELAGKRVRGKLAGKRVVPYDTRAEIAASPDRQPPVIAWVDDPVEAFFLQIQGSGRAQLPDGSTIRLAYADHNGRPYKSIGQWLAQKGEITLAQASMQNIKAWAKNNPSRVQEMLNANPAMVFFNEEPIRDPELGPKGSYGIPLIGGRAVAIDTAFVPLGAPLYLSTTHPASSQPLARLVFAQDTGAAIKGAARTDFYWGFGDEAGAMAGRMKQRGEMWVLWPKQAGAPSAR</sequence>
<evidence type="ECO:0000256" key="5">
    <source>
        <dbReference type="ARBA" id="ARBA00030918"/>
    </source>
</evidence>
<comment type="caution">
    <text evidence="8">The sequence shown here is derived from an EMBL/GenBank/DDBJ whole genome shotgun (WGS) entry which is preliminary data.</text>
</comment>
<dbReference type="Gene3D" id="2.40.240.50">
    <property type="entry name" value="Barwin-like endoglucanases"/>
    <property type="match status" value="1"/>
</dbReference>
<evidence type="ECO:0000256" key="4">
    <source>
        <dbReference type="ARBA" id="ARBA00023316"/>
    </source>
</evidence>